<feature type="domain" description="PAC" evidence="7">
    <location>
        <begin position="223"/>
        <end position="276"/>
    </location>
</feature>
<dbReference type="PROSITE" id="PS50113">
    <property type="entry name" value="PAC"/>
    <property type="match status" value="2"/>
</dbReference>
<dbReference type="InterPro" id="IPR013655">
    <property type="entry name" value="PAS_fold_3"/>
</dbReference>
<evidence type="ECO:0000259" key="6">
    <source>
        <dbReference type="PROSITE" id="PS50110"/>
    </source>
</evidence>
<dbReference type="InterPro" id="IPR003594">
    <property type="entry name" value="HATPase_dom"/>
</dbReference>
<dbReference type="InterPro" id="IPR011006">
    <property type="entry name" value="CheY-like_superfamily"/>
</dbReference>
<reference evidence="8" key="1">
    <citation type="submission" date="2023-03" db="EMBL/GenBank/DDBJ databases">
        <title>Andean soil-derived lignocellulolytic bacterial consortium as a source of novel taxa and putative plastic-active enzymes.</title>
        <authorList>
            <person name="Diaz-Garcia L."/>
            <person name="Chuvochina M."/>
            <person name="Feuerriegel G."/>
            <person name="Bunk B."/>
            <person name="Sproer C."/>
            <person name="Streit W.R."/>
            <person name="Rodriguez L.M."/>
            <person name="Overmann J."/>
            <person name="Jimenez D.J."/>
        </authorList>
    </citation>
    <scope>NUCLEOTIDE SEQUENCE</scope>
    <source>
        <strain evidence="8">MAG 4196</strain>
    </source>
</reference>
<evidence type="ECO:0000256" key="2">
    <source>
        <dbReference type="ARBA" id="ARBA00012438"/>
    </source>
</evidence>
<keyword evidence="3 4" id="KW-0597">Phosphoprotein</keyword>
<dbReference type="InterPro" id="IPR001610">
    <property type="entry name" value="PAC"/>
</dbReference>
<dbReference type="Pfam" id="PF02518">
    <property type="entry name" value="HATPase_c"/>
    <property type="match status" value="1"/>
</dbReference>
<dbReference type="Gene3D" id="3.40.50.2300">
    <property type="match status" value="1"/>
</dbReference>
<feature type="modified residue" description="4-aspartylphosphate" evidence="4">
    <location>
        <position position="722"/>
    </location>
</feature>
<name>A0AAJ6AZP3_9HYPH</name>
<dbReference type="InterPro" id="IPR036097">
    <property type="entry name" value="HisK_dim/P_sf"/>
</dbReference>
<dbReference type="PANTHER" id="PTHR43065">
    <property type="entry name" value="SENSOR HISTIDINE KINASE"/>
    <property type="match status" value="1"/>
</dbReference>
<dbReference type="InterPro" id="IPR005467">
    <property type="entry name" value="His_kinase_dom"/>
</dbReference>
<dbReference type="InterPro" id="IPR001789">
    <property type="entry name" value="Sig_transdc_resp-reg_receiver"/>
</dbReference>
<sequence>MATHDDTAAAAQDAKAHDSLVQQIAEARRRLSLTLEAAGSTGGWQWHIREQRLVGDASFAVLTGMDAVALASGVPTSAFFGAIHADDVRRIRIAVAGMLAGAEVFSKDFRLNREDGGVRWVHAAGRTLLGDDDEPVLFEGTLVDITDRKRTEDQLRIAQMAGKIGTFEHTKGYGTVSVSHQFCQLLGLHPTTALPVRTINLLVEPEDRPIIDPELPETPQSQGNIEFRINRADTGERRWLARRGEYLDDFEAEGLRYVGVIYDITDAKLVEERLTQANASLSESVRARTRERDQVWQNSRDILAVVADTGLIRDANPAWQAILGHGIDNVADRPFASFFDDSTQADLHALLTRQGERDTIETRMLAADGSERWISWFATREDDLVYLYGRHITAERQQREALVETETQLRQSQKMEAVGQLTGGIAHDFNNMLTGVIGSLDAIKRRIASARYDDLDRFLDAAGASAQRAAALTHRLLAFSRRQSLDRKPTDVAALVTGMYELLQRTLGEQVQLILDLEPQAWQAMTDSNQLENAVLNLAINARDAMPEGGTLSIGLSNRSLSSADIVNIDDAIAGDYVVLTVGDTGEGMARDVIDKAFEPFFTTKPIGQGTGLGLSMIYGFLQQSGGHVRIKSDPGAGTEVSLFLQRSISSALSPEVTSPIDGDLPAGNGQTVLVVEDDPSVRLLVVDLLDDLGYQTIDAADGNAAIPILDSKIRLDLLISDVGLPGVNGRQLADIARATRPDLPVLFITGYAAMATSRQEFLGEGMDMIAKPFDVGTLVAKISAMLDSA</sequence>
<evidence type="ECO:0000256" key="3">
    <source>
        <dbReference type="ARBA" id="ARBA00022553"/>
    </source>
</evidence>
<dbReference type="InterPro" id="IPR036890">
    <property type="entry name" value="HATPase_C_sf"/>
</dbReference>
<organism evidence="8 9">
    <name type="scientific">Candidatus Devosia phytovorans</name>
    <dbReference type="NCBI Taxonomy" id="3121372"/>
    <lineage>
        <taxon>Bacteria</taxon>
        <taxon>Pseudomonadati</taxon>
        <taxon>Pseudomonadota</taxon>
        <taxon>Alphaproteobacteria</taxon>
        <taxon>Hyphomicrobiales</taxon>
        <taxon>Devosiaceae</taxon>
        <taxon>Devosia</taxon>
    </lineage>
</organism>
<dbReference type="Pfam" id="PF00512">
    <property type="entry name" value="HisKA"/>
    <property type="match status" value="1"/>
</dbReference>
<dbReference type="PROSITE" id="PS50110">
    <property type="entry name" value="RESPONSE_REGULATORY"/>
    <property type="match status" value="1"/>
</dbReference>
<dbReference type="AlphaFoldDB" id="A0AAJ6AZP3"/>
<dbReference type="SUPFAM" id="SSF55785">
    <property type="entry name" value="PYP-like sensor domain (PAS domain)"/>
    <property type="match status" value="3"/>
</dbReference>
<dbReference type="Pfam" id="PF08447">
    <property type="entry name" value="PAS_3"/>
    <property type="match status" value="1"/>
</dbReference>
<feature type="domain" description="Response regulatory" evidence="6">
    <location>
        <begin position="672"/>
        <end position="787"/>
    </location>
</feature>
<dbReference type="SMART" id="SM00448">
    <property type="entry name" value="REC"/>
    <property type="match status" value="1"/>
</dbReference>
<dbReference type="SUPFAM" id="SSF52172">
    <property type="entry name" value="CheY-like"/>
    <property type="match status" value="1"/>
</dbReference>
<proteinExistence type="predicted"/>
<comment type="catalytic activity">
    <reaction evidence="1">
        <text>ATP + protein L-histidine = ADP + protein N-phospho-L-histidine.</text>
        <dbReference type="EC" id="2.7.13.3"/>
    </reaction>
</comment>
<dbReference type="NCBIfam" id="TIGR00229">
    <property type="entry name" value="sensory_box"/>
    <property type="match status" value="2"/>
</dbReference>
<dbReference type="EMBL" id="CP119312">
    <property type="protein sequence ID" value="WEK04357.1"/>
    <property type="molecule type" value="Genomic_DNA"/>
</dbReference>
<dbReference type="InterPro" id="IPR004358">
    <property type="entry name" value="Sig_transdc_His_kin-like_C"/>
</dbReference>
<feature type="domain" description="Histidine kinase" evidence="5">
    <location>
        <begin position="424"/>
        <end position="649"/>
    </location>
</feature>
<dbReference type="Gene3D" id="3.30.450.20">
    <property type="entry name" value="PAS domain"/>
    <property type="match status" value="3"/>
</dbReference>
<dbReference type="PRINTS" id="PR00344">
    <property type="entry name" value="BCTRLSENSOR"/>
</dbReference>
<dbReference type="SMART" id="SM00086">
    <property type="entry name" value="PAC"/>
    <property type="match status" value="3"/>
</dbReference>
<evidence type="ECO:0000259" key="5">
    <source>
        <dbReference type="PROSITE" id="PS50109"/>
    </source>
</evidence>
<dbReference type="InterPro" id="IPR035965">
    <property type="entry name" value="PAS-like_dom_sf"/>
</dbReference>
<accession>A0AAJ6AZP3</accession>
<dbReference type="Gene3D" id="2.10.70.100">
    <property type="match status" value="2"/>
</dbReference>
<evidence type="ECO:0000259" key="7">
    <source>
        <dbReference type="PROSITE" id="PS50113"/>
    </source>
</evidence>
<gene>
    <name evidence="8" type="ORF">P0Y65_19615</name>
</gene>
<dbReference type="SMART" id="SM00091">
    <property type="entry name" value="PAS"/>
    <property type="match status" value="2"/>
</dbReference>
<dbReference type="PROSITE" id="PS50109">
    <property type="entry name" value="HIS_KIN"/>
    <property type="match status" value="1"/>
</dbReference>
<dbReference type="GO" id="GO:0000155">
    <property type="term" value="F:phosphorelay sensor kinase activity"/>
    <property type="evidence" value="ECO:0007669"/>
    <property type="project" value="InterPro"/>
</dbReference>
<evidence type="ECO:0000256" key="1">
    <source>
        <dbReference type="ARBA" id="ARBA00000085"/>
    </source>
</evidence>
<dbReference type="EC" id="2.7.13.3" evidence="2"/>
<dbReference type="InterPro" id="IPR000014">
    <property type="entry name" value="PAS"/>
</dbReference>
<dbReference type="SMART" id="SM00388">
    <property type="entry name" value="HisKA"/>
    <property type="match status" value="1"/>
</dbReference>
<dbReference type="Proteomes" id="UP001217476">
    <property type="component" value="Chromosome"/>
</dbReference>
<dbReference type="PANTHER" id="PTHR43065:SF42">
    <property type="entry name" value="TWO-COMPONENT SENSOR PPRA"/>
    <property type="match status" value="1"/>
</dbReference>
<dbReference type="InterPro" id="IPR013656">
    <property type="entry name" value="PAS_4"/>
</dbReference>
<dbReference type="InterPro" id="IPR000700">
    <property type="entry name" value="PAS-assoc_C"/>
</dbReference>
<protein>
    <recommendedName>
        <fullName evidence="2">histidine kinase</fullName>
        <ecNumber evidence="2">2.7.13.3</ecNumber>
    </recommendedName>
</protein>
<dbReference type="SUPFAM" id="SSF47384">
    <property type="entry name" value="Homodimeric domain of signal transducing histidine kinase"/>
    <property type="match status" value="1"/>
</dbReference>
<dbReference type="Pfam" id="PF00072">
    <property type="entry name" value="Response_reg"/>
    <property type="match status" value="1"/>
</dbReference>
<evidence type="ECO:0000313" key="9">
    <source>
        <dbReference type="Proteomes" id="UP001217476"/>
    </source>
</evidence>
<dbReference type="InterPro" id="IPR003661">
    <property type="entry name" value="HisK_dim/P_dom"/>
</dbReference>
<dbReference type="SUPFAM" id="SSF55874">
    <property type="entry name" value="ATPase domain of HSP90 chaperone/DNA topoisomerase II/histidine kinase"/>
    <property type="match status" value="1"/>
</dbReference>
<evidence type="ECO:0000313" key="8">
    <source>
        <dbReference type="EMBL" id="WEK04357.1"/>
    </source>
</evidence>
<dbReference type="SMART" id="SM00387">
    <property type="entry name" value="HATPase_c"/>
    <property type="match status" value="1"/>
</dbReference>
<evidence type="ECO:0000256" key="4">
    <source>
        <dbReference type="PROSITE-ProRule" id="PRU00169"/>
    </source>
</evidence>
<dbReference type="Pfam" id="PF08448">
    <property type="entry name" value="PAS_4"/>
    <property type="match status" value="1"/>
</dbReference>
<dbReference type="Gene3D" id="1.10.287.130">
    <property type="match status" value="1"/>
</dbReference>
<dbReference type="CDD" id="cd00082">
    <property type="entry name" value="HisKA"/>
    <property type="match status" value="1"/>
</dbReference>
<feature type="domain" description="PAC" evidence="7">
    <location>
        <begin position="105"/>
        <end position="157"/>
    </location>
</feature>
<dbReference type="Gene3D" id="3.30.565.10">
    <property type="entry name" value="Histidine kinase-like ATPase, C-terminal domain"/>
    <property type="match status" value="1"/>
</dbReference>
<dbReference type="CDD" id="cd00130">
    <property type="entry name" value="PAS"/>
    <property type="match status" value="2"/>
</dbReference>